<comment type="subcellular location">
    <subcellularLocation>
        <location evidence="6">Cytoplasm</location>
    </subcellularLocation>
</comment>
<comment type="catalytic activity">
    <reaction evidence="6">
        <text>cytidine(1402) in 16S rRNA + S-adenosyl-L-methionine = 2'-O-methylcytidine(1402) in 16S rRNA + S-adenosyl-L-homocysteine + H(+)</text>
        <dbReference type="Rhea" id="RHEA:42924"/>
        <dbReference type="Rhea" id="RHEA-COMP:10285"/>
        <dbReference type="Rhea" id="RHEA-COMP:10286"/>
        <dbReference type="ChEBI" id="CHEBI:15378"/>
        <dbReference type="ChEBI" id="CHEBI:57856"/>
        <dbReference type="ChEBI" id="CHEBI:59789"/>
        <dbReference type="ChEBI" id="CHEBI:74495"/>
        <dbReference type="ChEBI" id="CHEBI:82748"/>
        <dbReference type="EC" id="2.1.1.198"/>
    </reaction>
</comment>
<dbReference type="InterPro" id="IPR014776">
    <property type="entry name" value="4pyrrole_Mease_sub2"/>
</dbReference>
<evidence type="ECO:0000256" key="6">
    <source>
        <dbReference type="HAMAP-Rule" id="MF_01877"/>
    </source>
</evidence>
<organism evidence="8 9">
    <name type="scientific">Paenibacillus piri</name>
    <dbReference type="NCBI Taxonomy" id="2547395"/>
    <lineage>
        <taxon>Bacteria</taxon>
        <taxon>Bacillati</taxon>
        <taxon>Bacillota</taxon>
        <taxon>Bacilli</taxon>
        <taxon>Bacillales</taxon>
        <taxon>Paenibacillaceae</taxon>
        <taxon>Paenibacillus</taxon>
    </lineage>
</organism>
<evidence type="ECO:0000313" key="8">
    <source>
        <dbReference type="EMBL" id="TDF91610.1"/>
    </source>
</evidence>
<proteinExistence type="inferred from homology"/>
<comment type="caution">
    <text evidence="8">The sequence shown here is derived from an EMBL/GenBank/DDBJ whole genome shotgun (WGS) entry which is preliminary data.</text>
</comment>
<comment type="similarity">
    <text evidence="6">Belongs to the methyltransferase superfamily. RsmI family.</text>
</comment>
<keyword evidence="2 6" id="KW-0698">rRNA processing</keyword>
<dbReference type="FunFam" id="3.40.1010.10:FF:000002">
    <property type="entry name" value="Ribosomal RNA small subunit methyltransferase I"/>
    <property type="match status" value="1"/>
</dbReference>
<dbReference type="InterPro" id="IPR035996">
    <property type="entry name" value="4pyrrol_Methylase_sf"/>
</dbReference>
<sequence length="315" mass="35603">MSCWTFITASGPSSFNRPLYNEGTRVNIQKSYQNDNGKGKLYLVGTPIGNLEDITFRAIRVLKEVQLIAAEDTRQTRKLLTHYDISTRLVSYHEHNKQASGPELIRLMMAGESIALVSDAGLPAICDPGADLVRQAVEAGVDVIPIPGANAALSALIISGLPTDRFTFLGFLPRDRKPLLEELRSLQHVKDTLIFYESPHRIEKTLEAMLETWNPERRICLIRELTKKYEEAVRGTVKECSELLKEQPPQGEYCIVVEGVTAAEQTAAADWWEAFSPEEHVEHYEAQGLDRKESIKRAATDRRIPKRELYNYLHK</sequence>
<dbReference type="HAMAP" id="MF_01877">
    <property type="entry name" value="16SrRNA_methyltr_I"/>
    <property type="match status" value="1"/>
</dbReference>
<dbReference type="InterPro" id="IPR000878">
    <property type="entry name" value="4pyrrol_Mease"/>
</dbReference>
<feature type="domain" description="Tetrapyrrole methylase" evidence="7">
    <location>
        <begin position="40"/>
        <end position="239"/>
    </location>
</feature>
<dbReference type="AlphaFoldDB" id="A0A4R5KC51"/>
<reference evidence="8 9" key="1">
    <citation type="submission" date="2019-03" db="EMBL/GenBank/DDBJ databases">
        <title>This is whole genome sequence of Paenibacillus sp MS74 strain.</title>
        <authorList>
            <person name="Trinh H.N."/>
        </authorList>
    </citation>
    <scope>NUCLEOTIDE SEQUENCE [LARGE SCALE GENOMIC DNA]</scope>
    <source>
        <strain evidence="8 9">MS74</strain>
    </source>
</reference>
<dbReference type="OrthoDB" id="9809084at2"/>
<dbReference type="Gene3D" id="3.30.950.10">
    <property type="entry name" value="Methyltransferase, Cobalt-precorrin-4 Transmethylase, Domain 2"/>
    <property type="match status" value="1"/>
</dbReference>
<dbReference type="CDD" id="cd11648">
    <property type="entry name" value="RsmI"/>
    <property type="match status" value="1"/>
</dbReference>
<keyword evidence="4 6" id="KW-0808">Transferase</keyword>
<evidence type="ECO:0000256" key="5">
    <source>
        <dbReference type="ARBA" id="ARBA00022691"/>
    </source>
</evidence>
<evidence type="ECO:0000256" key="4">
    <source>
        <dbReference type="ARBA" id="ARBA00022679"/>
    </source>
</evidence>
<dbReference type="EC" id="2.1.1.198" evidence="6"/>
<name>A0A4R5KC51_9BACL</name>
<dbReference type="PANTHER" id="PTHR46111">
    <property type="entry name" value="RIBOSOMAL RNA SMALL SUBUNIT METHYLTRANSFERASE I"/>
    <property type="match status" value="1"/>
</dbReference>
<dbReference type="Proteomes" id="UP000295636">
    <property type="component" value="Unassembled WGS sequence"/>
</dbReference>
<evidence type="ECO:0000256" key="2">
    <source>
        <dbReference type="ARBA" id="ARBA00022552"/>
    </source>
</evidence>
<dbReference type="InterPro" id="IPR018063">
    <property type="entry name" value="SAM_MeTrfase_RsmI_CS"/>
</dbReference>
<dbReference type="EMBL" id="SMRT01000026">
    <property type="protein sequence ID" value="TDF91610.1"/>
    <property type="molecule type" value="Genomic_DNA"/>
</dbReference>
<gene>
    <name evidence="6 8" type="primary">rsmI</name>
    <name evidence="8" type="ORF">E1757_32265</name>
</gene>
<evidence type="ECO:0000259" key="7">
    <source>
        <dbReference type="Pfam" id="PF00590"/>
    </source>
</evidence>
<keyword evidence="1 6" id="KW-0963">Cytoplasm</keyword>
<keyword evidence="9" id="KW-1185">Reference proteome</keyword>
<accession>A0A4R5KC51</accession>
<keyword evidence="3 6" id="KW-0489">Methyltransferase</keyword>
<dbReference type="PANTHER" id="PTHR46111:SF1">
    <property type="entry name" value="RIBOSOMAL RNA SMALL SUBUNIT METHYLTRANSFERASE I"/>
    <property type="match status" value="1"/>
</dbReference>
<dbReference type="NCBIfam" id="TIGR00096">
    <property type="entry name" value="16S rRNA (cytidine(1402)-2'-O)-methyltransferase"/>
    <property type="match status" value="1"/>
</dbReference>
<protein>
    <recommendedName>
        <fullName evidence="6">Ribosomal RNA small subunit methyltransferase I</fullName>
        <ecNumber evidence="6">2.1.1.198</ecNumber>
    </recommendedName>
    <alternativeName>
        <fullName evidence="6">16S rRNA 2'-O-ribose C1402 methyltransferase</fullName>
    </alternativeName>
    <alternativeName>
        <fullName evidence="6">rRNA (cytidine-2'-O-)-methyltransferase RsmI</fullName>
    </alternativeName>
</protein>
<dbReference type="GO" id="GO:0005737">
    <property type="term" value="C:cytoplasm"/>
    <property type="evidence" value="ECO:0007669"/>
    <property type="project" value="UniProtKB-SubCell"/>
</dbReference>
<evidence type="ECO:0000256" key="1">
    <source>
        <dbReference type="ARBA" id="ARBA00022490"/>
    </source>
</evidence>
<keyword evidence="5 6" id="KW-0949">S-adenosyl-L-methionine</keyword>
<comment type="function">
    <text evidence="6">Catalyzes the 2'-O-methylation of the ribose of cytidine 1402 (C1402) in 16S rRNA.</text>
</comment>
<dbReference type="Pfam" id="PF00590">
    <property type="entry name" value="TP_methylase"/>
    <property type="match status" value="1"/>
</dbReference>
<dbReference type="FunFam" id="3.30.950.10:FF:000002">
    <property type="entry name" value="Ribosomal RNA small subunit methyltransferase I"/>
    <property type="match status" value="1"/>
</dbReference>
<evidence type="ECO:0000256" key="3">
    <source>
        <dbReference type="ARBA" id="ARBA00022603"/>
    </source>
</evidence>
<dbReference type="InterPro" id="IPR008189">
    <property type="entry name" value="rRNA_ssu_MeTfrase_I"/>
</dbReference>
<dbReference type="PROSITE" id="PS01296">
    <property type="entry name" value="RSMI"/>
    <property type="match status" value="1"/>
</dbReference>
<dbReference type="PIRSF" id="PIRSF005917">
    <property type="entry name" value="MTase_YraL"/>
    <property type="match status" value="1"/>
</dbReference>
<dbReference type="GO" id="GO:0070677">
    <property type="term" value="F:rRNA (cytosine-2'-O-)-methyltransferase activity"/>
    <property type="evidence" value="ECO:0007669"/>
    <property type="project" value="UniProtKB-UniRule"/>
</dbReference>
<dbReference type="Gene3D" id="3.40.1010.10">
    <property type="entry name" value="Cobalt-precorrin-4 Transmethylase, Domain 1"/>
    <property type="match status" value="1"/>
</dbReference>
<dbReference type="SUPFAM" id="SSF53790">
    <property type="entry name" value="Tetrapyrrole methylase"/>
    <property type="match status" value="1"/>
</dbReference>
<evidence type="ECO:0000313" key="9">
    <source>
        <dbReference type="Proteomes" id="UP000295636"/>
    </source>
</evidence>
<dbReference type="InterPro" id="IPR014777">
    <property type="entry name" value="4pyrrole_Mease_sub1"/>
</dbReference>